<evidence type="ECO:0000313" key="9">
    <source>
        <dbReference type="EMBL" id="THF98190.1"/>
    </source>
</evidence>
<dbReference type="InterPro" id="IPR000719">
    <property type="entry name" value="Prot_kinase_dom"/>
</dbReference>
<dbReference type="Gene3D" id="1.10.510.10">
    <property type="entry name" value="Transferase(Phosphotransferase) domain 1"/>
    <property type="match status" value="1"/>
</dbReference>
<accession>A0A4S4D705</accession>
<feature type="chain" id="PRO_5020449156" description="Protein kinase domain-containing protein" evidence="7">
    <location>
        <begin position="24"/>
        <end position="561"/>
    </location>
</feature>
<dbReference type="PANTHER" id="PTHR48008">
    <property type="entry name" value="LEUCINE-RICH REPEAT RECEPTOR-LIKE PROTEIN KINASE IMK3-RELATED"/>
    <property type="match status" value="1"/>
</dbReference>
<dbReference type="GO" id="GO:0005524">
    <property type="term" value="F:ATP binding"/>
    <property type="evidence" value="ECO:0007669"/>
    <property type="project" value="InterPro"/>
</dbReference>
<dbReference type="GO" id="GO:0004672">
    <property type="term" value="F:protein kinase activity"/>
    <property type="evidence" value="ECO:0007669"/>
    <property type="project" value="InterPro"/>
</dbReference>
<dbReference type="Gene3D" id="3.30.200.20">
    <property type="entry name" value="Phosphorylase Kinase, domain 1"/>
    <property type="match status" value="1"/>
</dbReference>
<keyword evidence="3" id="KW-0812">Transmembrane</keyword>
<dbReference type="STRING" id="542762.A0A4S4D705"/>
<dbReference type="Pfam" id="PF00069">
    <property type="entry name" value="Pkinase"/>
    <property type="match status" value="2"/>
</dbReference>
<keyword evidence="5" id="KW-1133">Transmembrane helix</keyword>
<keyword evidence="10" id="KW-1185">Reference proteome</keyword>
<name>A0A4S4D705_CAMSN</name>
<dbReference type="PROSITE" id="PS50011">
    <property type="entry name" value="PROTEIN_KINASE_DOM"/>
    <property type="match status" value="1"/>
</dbReference>
<keyword evidence="4" id="KW-0677">Repeat</keyword>
<dbReference type="EMBL" id="SDRB02012273">
    <property type="protein sequence ID" value="THF98190.1"/>
    <property type="molecule type" value="Genomic_DNA"/>
</dbReference>
<sequence>MFFFFSYPPPLFILLLLFASGFASDQDGDGVVITQSDFQALKSLKHEFTDSKGHLRSCNDTAFGACAGGWVGIKCLKGQVIALQLPWGGLSGRISEKIGQLQALRKLSLHDNDLTGWLPVLRTLNLNNNTLTGTIPSSLANSTKLYRLNLSFNSISGSIPVSLFGSFSLTFIALQHNNLTGSVPDSWGGNETEKKINQLQILTLDHNQLSGTIPATIGNISSGLFHISFPKDSIRALLLGILNSVGIVPQLHVLLPHPKLFPLHHRREKSCETKQRQENWSGCFGERREGGSRGRGEIELGGETGGKLVYFDVPFVFTAEIMGKSAYGTVYKATLEDGNHVAAKRLREKVAKGRKEFEMEVAELGKIRHPNILALRAYYLGPKGEKLLVFDYMPNGSVATFLHVLDKQTNPKITDVGLSRLMTSAANTNVIATAGTLGYRAAELSKPKNATTKSDIYRLGVIMLELLTGKSASEATDGVDLPSWVASIVKEDWTNEVFDVELMRDASNSGDELLKTLKLALHCVDPSPAARPEAQQVLWQLEEIKWEMAARPGDDSTKAAA</sequence>
<evidence type="ECO:0000256" key="6">
    <source>
        <dbReference type="ARBA" id="ARBA00023136"/>
    </source>
</evidence>
<dbReference type="Pfam" id="PF00560">
    <property type="entry name" value="LRR_1"/>
    <property type="match status" value="1"/>
</dbReference>
<keyword evidence="7" id="KW-0732">Signal</keyword>
<protein>
    <recommendedName>
        <fullName evidence="8">Protein kinase domain-containing protein</fullName>
    </recommendedName>
</protein>
<feature type="signal peptide" evidence="7">
    <location>
        <begin position="1"/>
        <end position="23"/>
    </location>
</feature>
<comment type="caution">
    <text evidence="9">The sequence shown here is derived from an EMBL/GenBank/DDBJ whole genome shotgun (WGS) entry which is preliminary data.</text>
</comment>
<evidence type="ECO:0000259" key="8">
    <source>
        <dbReference type="PROSITE" id="PS50011"/>
    </source>
</evidence>
<dbReference type="AlphaFoldDB" id="A0A4S4D705"/>
<dbReference type="PANTHER" id="PTHR48008:SF2">
    <property type="entry name" value="PROBABLY INACTIVE LEUCINE-RICH REPEAT RECEPTOR-LIKE PROTEIN KINASE IMK2"/>
    <property type="match status" value="1"/>
</dbReference>
<evidence type="ECO:0000313" key="10">
    <source>
        <dbReference type="Proteomes" id="UP000306102"/>
    </source>
</evidence>
<organism evidence="9 10">
    <name type="scientific">Camellia sinensis var. sinensis</name>
    <name type="common">China tea</name>
    <dbReference type="NCBI Taxonomy" id="542762"/>
    <lineage>
        <taxon>Eukaryota</taxon>
        <taxon>Viridiplantae</taxon>
        <taxon>Streptophyta</taxon>
        <taxon>Embryophyta</taxon>
        <taxon>Tracheophyta</taxon>
        <taxon>Spermatophyta</taxon>
        <taxon>Magnoliopsida</taxon>
        <taxon>eudicotyledons</taxon>
        <taxon>Gunneridae</taxon>
        <taxon>Pentapetalae</taxon>
        <taxon>asterids</taxon>
        <taxon>Ericales</taxon>
        <taxon>Theaceae</taxon>
        <taxon>Camellia</taxon>
    </lineage>
</organism>
<evidence type="ECO:0000256" key="2">
    <source>
        <dbReference type="ARBA" id="ARBA00022614"/>
    </source>
</evidence>
<keyword evidence="6" id="KW-0472">Membrane</keyword>
<feature type="domain" description="Protein kinase" evidence="8">
    <location>
        <begin position="316"/>
        <end position="544"/>
    </location>
</feature>
<dbReference type="Pfam" id="PF13855">
    <property type="entry name" value="LRR_8"/>
    <property type="match status" value="1"/>
</dbReference>
<gene>
    <name evidence="9" type="ORF">TEA_014662</name>
</gene>
<dbReference type="InterPro" id="IPR032675">
    <property type="entry name" value="LRR_dom_sf"/>
</dbReference>
<evidence type="ECO:0000256" key="4">
    <source>
        <dbReference type="ARBA" id="ARBA00022737"/>
    </source>
</evidence>
<dbReference type="InterPro" id="IPR001611">
    <property type="entry name" value="Leu-rich_rpt"/>
</dbReference>
<dbReference type="SUPFAM" id="SSF56112">
    <property type="entry name" value="Protein kinase-like (PK-like)"/>
    <property type="match status" value="1"/>
</dbReference>
<dbReference type="GO" id="GO:0016020">
    <property type="term" value="C:membrane"/>
    <property type="evidence" value="ECO:0007669"/>
    <property type="project" value="UniProtKB-SubCell"/>
</dbReference>
<evidence type="ECO:0000256" key="5">
    <source>
        <dbReference type="ARBA" id="ARBA00022989"/>
    </source>
</evidence>
<evidence type="ECO:0000256" key="7">
    <source>
        <dbReference type="SAM" id="SignalP"/>
    </source>
</evidence>
<keyword evidence="2" id="KW-0433">Leucine-rich repeat</keyword>
<evidence type="ECO:0000256" key="3">
    <source>
        <dbReference type="ARBA" id="ARBA00022692"/>
    </source>
</evidence>
<dbReference type="InterPro" id="IPR052451">
    <property type="entry name" value="Ser/Thr_kinase-like"/>
</dbReference>
<dbReference type="Proteomes" id="UP000306102">
    <property type="component" value="Unassembled WGS sequence"/>
</dbReference>
<dbReference type="Gene3D" id="3.80.10.10">
    <property type="entry name" value="Ribonuclease Inhibitor"/>
    <property type="match status" value="2"/>
</dbReference>
<dbReference type="SUPFAM" id="SSF52058">
    <property type="entry name" value="L domain-like"/>
    <property type="match status" value="1"/>
</dbReference>
<comment type="subcellular location">
    <subcellularLocation>
        <location evidence="1">Membrane</location>
    </subcellularLocation>
</comment>
<evidence type="ECO:0000256" key="1">
    <source>
        <dbReference type="ARBA" id="ARBA00004370"/>
    </source>
</evidence>
<proteinExistence type="predicted"/>
<dbReference type="InterPro" id="IPR011009">
    <property type="entry name" value="Kinase-like_dom_sf"/>
</dbReference>
<reference evidence="9 10" key="1">
    <citation type="journal article" date="2018" name="Proc. Natl. Acad. Sci. U.S.A.">
        <title>Draft genome sequence of Camellia sinensis var. sinensis provides insights into the evolution of the tea genome and tea quality.</title>
        <authorList>
            <person name="Wei C."/>
            <person name="Yang H."/>
            <person name="Wang S."/>
            <person name="Zhao J."/>
            <person name="Liu C."/>
            <person name="Gao L."/>
            <person name="Xia E."/>
            <person name="Lu Y."/>
            <person name="Tai Y."/>
            <person name="She G."/>
            <person name="Sun J."/>
            <person name="Cao H."/>
            <person name="Tong W."/>
            <person name="Gao Q."/>
            <person name="Li Y."/>
            <person name="Deng W."/>
            <person name="Jiang X."/>
            <person name="Wang W."/>
            <person name="Chen Q."/>
            <person name="Zhang S."/>
            <person name="Li H."/>
            <person name="Wu J."/>
            <person name="Wang P."/>
            <person name="Li P."/>
            <person name="Shi C."/>
            <person name="Zheng F."/>
            <person name="Jian J."/>
            <person name="Huang B."/>
            <person name="Shan D."/>
            <person name="Shi M."/>
            <person name="Fang C."/>
            <person name="Yue Y."/>
            <person name="Li F."/>
            <person name="Li D."/>
            <person name="Wei S."/>
            <person name="Han B."/>
            <person name="Jiang C."/>
            <person name="Yin Y."/>
            <person name="Xia T."/>
            <person name="Zhang Z."/>
            <person name="Bennetzen J.L."/>
            <person name="Zhao S."/>
            <person name="Wan X."/>
        </authorList>
    </citation>
    <scope>NUCLEOTIDE SEQUENCE [LARGE SCALE GENOMIC DNA]</scope>
    <source>
        <strain evidence="10">cv. Shuchazao</strain>
        <tissue evidence="9">Leaf</tissue>
    </source>
</reference>